<sequence length="403" mass="45144">MTVYDRWHKSRPKPGEPTCKEHRRVPTNVHGTGERWQVRWRDDRGEQRKRNFTKKSDAESFDAETKANIDKGVSLDMAAGRERVKDAAAKWRAHLLHRGSTSERMDRVFRLHVDPILGHLRMAQVRPSHIRAWVKDRSQVLAPSTLGVVYSNLASFFAAAVADRVISVSPCLGVRLPSAEERRQFIPTPEQVHILAESLPPRFAAVVYLAAGCGLRGGEVFGLELDQVDLKRREVDVSQQMVSVGGRSPYLGPPKTRTSMRTVELPEVVCAALAVHLKRFEPVEIEVDDETDPRSPRRRTARLLFTTNMLLPVHRSTWAHIWAPAARAAGIPKGTGLHVLRHYFATLLIHRGASVKTVQLALGHSTPTVTLNTYVGEWPEAQERTRALVDSALGRVPRMCPPA</sequence>
<evidence type="ECO:0000256" key="2">
    <source>
        <dbReference type="ARBA" id="ARBA00023125"/>
    </source>
</evidence>
<dbReference type="InterPro" id="IPR050090">
    <property type="entry name" value="Tyrosine_recombinase_XerCD"/>
</dbReference>
<accession>A0ABP6NEE4</accession>
<dbReference type="CDD" id="cd01189">
    <property type="entry name" value="INT_ICEBs1_C_like"/>
    <property type="match status" value="1"/>
</dbReference>
<feature type="domain" description="Tyr recombinase" evidence="6">
    <location>
        <begin position="182"/>
        <end position="390"/>
    </location>
</feature>
<dbReference type="InterPro" id="IPR011010">
    <property type="entry name" value="DNA_brk_join_enz"/>
</dbReference>
<dbReference type="Pfam" id="PF00589">
    <property type="entry name" value="Phage_integrase"/>
    <property type="match status" value="1"/>
</dbReference>
<evidence type="ECO:0000259" key="7">
    <source>
        <dbReference type="PROSITE" id="PS51900"/>
    </source>
</evidence>
<dbReference type="Gene3D" id="1.10.443.10">
    <property type="entry name" value="Intergrase catalytic core"/>
    <property type="match status" value="1"/>
</dbReference>
<comment type="caution">
    <text evidence="8">The sequence shown here is derived from an EMBL/GenBank/DDBJ whole genome shotgun (WGS) entry which is preliminary data.</text>
</comment>
<gene>
    <name evidence="8" type="ORF">GCM10010466_37840</name>
</gene>
<dbReference type="RefSeq" id="WP_344861259.1">
    <property type="nucleotide sequence ID" value="NZ_BAAAUT010000029.1"/>
</dbReference>
<dbReference type="InterPro" id="IPR002104">
    <property type="entry name" value="Integrase_catalytic"/>
</dbReference>
<keyword evidence="9" id="KW-1185">Reference proteome</keyword>
<dbReference type="EMBL" id="BAAAUT010000029">
    <property type="protein sequence ID" value="GAA3143291.1"/>
    <property type="molecule type" value="Genomic_DNA"/>
</dbReference>
<feature type="region of interest" description="Disordered" evidence="5">
    <location>
        <begin position="1"/>
        <end position="61"/>
    </location>
</feature>
<keyword evidence="2 4" id="KW-0238">DNA-binding</keyword>
<feature type="domain" description="Core-binding (CB)" evidence="7">
    <location>
        <begin position="82"/>
        <end position="161"/>
    </location>
</feature>
<name>A0ABP6NEE4_9ACTN</name>
<comment type="similarity">
    <text evidence="1">Belongs to the 'phage' integrase family.</text>
</comment>
<feature type="compositionally biased region" description="Basic and acidic residues" evidence="5">
    <location>
        <begin position="32"/>
        <end position="61"/>
    </location>
</feature>
<dbReference type="PANTHER" id="PTHR30349">
    <property type="entry name" value="PHAGE INTEGRASE-RELATED"/>
    <property type="match status" value="1"/>
</dbReference>
<dbReference type="Gene3D" id="1.10.150.130">
    <property type="match status" value="1"/>
</dbReference>
<dbReference type="SUPFAM" id="SSF56349">
    <property type="entry name" value="DNA breaking-rejoining enzymes"/>
    <property type="match status" value="1"/>
</dbReference>
<organism evidence="8 9">
    <name type="scientific">Planomonospora alba</name>
    <dbReference type="NCBI Taxonomy" id="161354"/>
    <lineage>
        <taxon>Bacteria</taxon>
        <taxon>Bacillati</taxon>
        <taxon>Actinomycetota</taxon>
        <taxon>Actinomycetes</taxon>
        <taxon>Streptosporangiales</taxon>
        <taxon>Streptosporangiaceae</taxon>
        <taxon>Planomonospora</taxon>
    </lineage>
</organism>
<dbReference type="Proteomes" id="UP001500320">
    <property type="component" value="Unassembled WGS sequence"/>
</dbReference>
<evidence type="ECO:0000313" key="8">
    <source>
        <dbReference type="EMBL" id="GAA3143291.1"/>
    </source>
</evidence>
<dbReference type="InterPro" id="IPR010998">
    <property type="entry name" value="Integrase_recombinase_N"/>
</dbReference>
<evidence type="ECO:0000259" key="6">
    <source>
        <dbReference type="PROSITE" id="PS51898"/>
    </source>
</evidence>
<evidence type="ECO:0000256" key="4">
    <source>
        <dbReference type="PROSITE-ProRule" id="PRU01248"/>
    </source>
</evidence>
<protein>
    <submittedName>
        <fullName evidence="8">Uncharacterized protein</fullName>
    </submittedName>
</protein>
<evidence type="ECO:0000256" key="5">
    <source>
        <dbReference type="SAM" id="MobiDB-lite"/>
    </source>
</evidence>
<dbReference type="PANTHER" id="PTHR30349:SF64">
    <property type="entry name" value="PROPHAGE INTEGRASE INTD-RELATED"/>
    <property type="match status" value="1"/>
</dbReference>
<dbReference type="PROSITE" id="PS51900">
    <property type="entry name" value="CB"/>
    <property type="match status" value="1"/>
</dbReference>
<evidence type="ECO:0000256" key="3">
    <source>
        <dbReference type="ARBA" id="ARBA00023172"/>
    </source>
</evidence>
<dbReference type="InterPro" id="IPR013762">
    <property type="entry name" value="Integrase-like_cat_sf"/>
</dbReference>
<keyword evidence="3" id="KW-0233">DNA recombination</keyword>
<dbReference type="PROSITE" id="PS51898">
    <property type="entry name" value="TYR_RECOMBINASE"/>
    <property type="match status" value="1"/>
</dbReference>
<proteinExistence type="inferred from homology"/>
<dbReference type="InterPro" id="IPR044068">
    <property type="entry name" value="CB"/>
</dbReference>
<reference evidence="9" key="1">
    <citation type="journal article" date="2019" name="Int. J. Syst. Evol. Microbiol.">
        <title>The Global Catalogue of Microorganisms (GCM) 10K type strain sequencing project: providing services to taxonomists for standard genome sequencing and annotation.</title>
        <authorList>
            <consortium name="The Broad Institute Genomics Platform"/>
            <consortium name="The Broad Institute Genome Sequencing Center for Infectious Disease"/>
            <person name="Wu L."/>
            <person name="Ma J."/>
        </authorList>
    </citation>
    <scope>NUCLEOTIDE SEQUENCE [LARGE SCALE GENOMIC DNA]</scope>
    <source>
        <strain evidence="9">JCM 9373</strain>
    </source>
</reference>
<evidence type="ECO:0000313" key="9">
    <source>
        <dbReference type="Proteomes" id="UP001500320"/>
    </source>
</evidence>
<evidence type="ECO:0000256" key="1">
    <source>
        <dbReference type="ARBA" id="ARBA00008857"/>
    </source>
</evidence>